<evidence type="ECO:0000313" key="3">
    <source>
        <dbReference type="Proteomes" id="UP000071859"/>
    </source>
</evidence>
<feature type="compositionally biased region" description="Basic and acidic residues" evidence="1">
    <location>
        <begin position="205"/>
        <end position="224"/>
    </location>
</feature>
<dbReference type="EMBL" id="FCOX02000112">
    <property type="protein sequence ID" value="SAL06347.1"/>
    <property type="molecule type" value="Genomic_DNA"/>
</dbReference>
<name>A0A158EKA8_9BURK</name>
<protein>
    <submittedName>
        <fullName evidence="2">Uncharacterized protein</fullName>
    </submittedName>
</protein>
<evidence type="ECO:0000313" key="2">
    <source>
        <dbReference type="EMBL" id="SAL06347.1"/>
    </source>
</evidence>
<dbReference type="AlphaFoldDB" id="A0A158EKA8"/>
<comment type="caution">
    <text evidence="2">The sequence shown here is derived from an EMBL/GenBank/DDBJ whole genome shotgun (WGS) entry which is preliminary data.</text>
</comment>
<accession>A0A158EKA8</accession>
<proteinExistence type="predicted"/>
<sequence>MNTTVSSELSFATNETGGARWELPILPAPVVCCRRCFPPRVCQRRAFRAHRQSYLCQGREPKSAFAEAEAGVFLSYLIDRGDRSVQEVKDGFDRAAELTNSTAPELISLWADLNEADSTVDVAYSPEADEEPSFRVRLSYRGKLIDHLICGKGVLIACGAVPPEIAQQIQTPDAVARAVEFLSADPTSVHTWLKKDMPTARAPARRTEADARSRPSRDVALRRK</sequence>
<keyword evidence="3" id="KW-1185">Reference proteome</keyword>
<reference evidence="2" key="1">
    <citation type="submission" date="2016-01" db="EMBL/GenBank/DDBJ databases">
        <authorList>
            <person name="Peeters C."/>
        </authorList>
    </citation>
    <scope>NUCLEOTIDE SEQUENCE</scope>
    <source>
        <strain evidence="2">LMG 29321</strain>
    </source>
</reference>
<gene>
    <name evidence="2" type="ORF">AWB78_08022</name>
</gene>
<evidence type="ECO:0000256" key="1">
    <source>
        <dbReference type="SAM" id="MobiDB-lite"/>
    </source>
</evidence>
<feature type="region of interest" description="Disordered" evidence="1">
    <location>
        <begin position="196"/>
        <end position="224"/>
    </location>
</feature>
<organism evidence="2 3">
    <name type="scientific">Caballeronia calidae</name>
    <dbReference type="NCBI Taxonomy" id="1777139"/>
    <lineage>
        <taxon>Bacteria</taxon>
        <taxon>Pseudomonadati</taxon>
        <taxon>Pseudomonadota</taxon>
        <taxon>Betaproteobacteria</taxon>
        <taxon>Burkholderiales</taxon>
        <taxon>Burkholderiaceae</taxon>
        <taxon>Caballeronia</taxon>
    </lineage>
</organism>
<dbReference type="Proteomes" id="UP000071859">
    <property type="component" value="Unassembled WGS sequence"/>
</dbReference>